<comment type="caution">
    <text evidence="2">The sequence shown here is derived from an EMBL/GenBank/DDBJ whole genome shotgun (WGS) entry which is preliminary data.</text>
</comment>
<dbReference type="Pfam" id="PF09980">
    <property type="entry name" value="DUF2214"/>
    <property type="match status" value="1"/>
</dbReference>
<organism evidence="2 3">
    <name type="scientific">Pigmentiphaga soli</name>
    <dbReference type="NCBI Taxonomy" id="1007095"/>
    <lineage>
        <taxon>Bacteria</taxon>
        <taxon>Pseudomonadati</taxon>
        <taxon>Pseudomonadota</taxon>
        <taxon>Betaproteobacteria</taxon>
        <taxon>Burkholderiales</taxon>
        <taxon>Alcaligenaceae</taxon>
        <taxon>Pigmentiphaga</taxon>
    </lineage>
</organism>
<evidence type="ECO:0000256" key="1">
    <source>
        <dbReference type="SAM" id="Phobius"/>
    </source>
</evidence>
<reference evidence="3" key="1">
    <citation type="journal article" date="2019" name="Int. J. Syst. Evol. Microbiol.">
        <title>The Global Catalogue of Microorganisms (GCM) 10K type strain sequencing project: providing services to taxonomists for standard genome sequencing and annotation.</title>
        <authorList>
            <consortium name="The Broad Institute Genomics Platform"/>
            <consortium name="The Broad Institute Genome Sequencing Center for Infectious Disease"/>
            <person name="Wu L."/>
            <person name="Ma J."/>
        </authorList>
    </citation>
    <scope>NUCLEOTIDE SEQUENCE [LARGE SCALE GENOMIC DNA]</scope>
    <source>
        <strain evidence="3">JCM 17666</strain>
    </source>
</reference>
<dbReference type="PROSITE" id="PS51257">
    <property type="entry name" value="PROKAR_LIPOPROTEIN"/>
    <property type="match status" value="1"/>
</dbReference>
<sequence length="158" mass="16940">MNLDIVKTMFTDTLLAWLHHLCLLGMAACLAAQAASLGGPWGQARLRRLARIDAGYGLLAMGILAVGAARVAFGAKPAAFYLDNPVFWAKIAVFLLVGALSAGPTRAFMRWRRQARQQPDYQPPAAELATVRRLVRWQAAGWVALPGLAAAMARGIGS</sequence>
<keyword evidence="1" id="KW-0472">Membrane</keyword>
<dbReference type="EMBL" id="BAABFO010000024">
    <property type="protein sequence ID" value="GAA4340067.1"/>
    <property type="molecule type" value="Genomic_DNA"/>
</dbReference>
<evidence type="ECO:0000313" key="2">
    <source>
        <dbReference type="EMBL" id="GAA4340067.1"/>
    </source>
</evidence>
<feature type="transmembrane region" description="Helical" evidence="1">
    <location>
        <begin position="14"/>
        <end position="35"/>
    </location>
</feature>
<proteinExistence type="predicted"/>
<feature type="transmembrane region" description="Helical" evidence="1">
    <location>
        <begin position="87"/>
        <end position="109"/>
    </location>
</feature>
<feature type="transmembrane region" description="Helical" evidence="1">
    <location>
        <begin position="56"/>
        <end position="75"/>
    </location>
</feature>
<protein>
    <submittedName>
        <fullName evidence="2">DUF2214 family protein</fullName>
    </submittedName>
</protein>
<evidence type="ECO:0000313" key="3">
    <source>
        <dbReference type="Proteomes" id="UP001501671"/>
    </source>
</evidence>
<gene>
    <name evidence="2" type="ORF">GCM10023144_39150</name>
</gene>
<keyword evidence="3" id="KW-1185">Reference proteome</keyword>
<name>A0ABP8HJ86_9BURK</name>
<dbReference type="Proteomes" id="UP001501671">
    <property type="component" value="Unassembled WGS sequence"/>
</dbReference>
<keyword evidence="1" id="KW-0812">Transmembrane</keyword>
<dbReference type="InterPro" id="IPR018706">
    <property type="entry name" value="DUF2214_membrane"/>
</dbReference>
<accession>A0ABP8HJ86</accession>
<keyword evidence="1" id="KW-1133">Transmembrane helix</keyword>